<keyword evidence="9" id="KW-0472">Membrane</keyword>
<dbReference type="Pfam" id="PF00069">
    <property type="entry name" value="Pkinase"/>
    <property type="match status" value="1"/>
</dbReference>
<dbReference type="Gene3D" id="1.10.510.10">
    <property type="entry name" value="Transferase(Phosphotransferase) domain 1"/>
    <property type="match status" value="1"/>
</dbReference>
<gene>
    <name evidence="11" type="ORF">NG665_07805</name>
</gene>
<dbReference type="InterPro" id="IPR011009">
    <property type="entry name" value="Kinase-like_dom_sf"/>
</dbReference>
<evidence type="ECO:0000256" key="2">
    <source>
        <dbReference type="ARBA" id="ARBA00022527"/>
    </source>
</evidence>
<dbReference type="PROSITE" id="PS00108">
    <property type="entry name" value="PROTEIN_KINASE_ST"/>
    <property type="match status" value="1"/>
</dbReference>
<dbReference type="RefSeq" id="WP_252673146.1">
    <property type="nucleotide sequence ID" value="NZ_CP099547.1"/>
</dbReference>
<feature type="binding site" evidence="7">
    <location>
        <position position="38"/>
    </location>
    <ligand>
        <name>ATP</name>
        <dbReference type="ChEBI" id="CHEBI:30616"/>
    </ligand>
</feature>
<dbReference type="InterPro" id="IPR008271">
    <property type="entry name" value="Ser/Thr_kinase_AS"/>
</dbReference>
<evidence type="ECO:0000256" key="3">
    <source>
        <dbReference type="ARBA" id="ARBA00022679"/>
    </source>
</evidence>
<keyword evidence="4 7" id="KW-0547">Nucleotide-binding</keyword>
<evidence type="ECO:0000259" key="10">
    <source>
        <dbReference type="PROSITE" id="PS50011"/>
    </source>
</evidence>
<organism evidence="11 12">
    <name type="scientific">Arcanobacterium pinnipediorum</name>
    <dbReference type="NCBI Taxonomy" id="1503041"/>
    <lineage>
        <taxon>Bacteria</taxon>
        <taxon>Bacillati</taxon>
        <taxon>Actinomycetota</taxon>
        <taxon>Actinomycetes</taxon>
        <taxon>Actinomycetales</taxon>
        <taxon>Actinomycetaceae</taxon>
        <taxon>Arcanobacterium</taxon>
    </lineage>
</organism>
<keyword evidence="6 7" id="KW-0067">ATP-binding</keyword>
<dbReference type="InterPro" id="IPR017441">
    <property type="entry name" value="Protein_kinase_ATP_BS"/>
</dbReference>
<evidence type="ECO:0000256" key="9">
    <source>
        <dbReference type="SAM" id="Phobius"/>
    </source>
</evidence>
<feature type="domain" description="Protein kinase" evidence="10">
    <location>
        <begin position="10"/>
        <end position="259"/>
    </location>
</feature>
<evidence type="ECO:0000256" key="4">
    <source>
        <dbReference type="ARBA" id="ARBA00022741"/>
    </source>
</evidence>
<evidence type="ECO:0000256" key="1">
    <source>
        <dbReference type="ARBA" id="ARBA00012513"/>
    </source>
</evidence>
<proteinExistence type="predicted"/>
<evidence type="ECO:0000313" key="11">
    <source>
        <dbReference type="EMBL" id="USR79272.1"/>
    </source>
</evidence>
<feature type="region of interest" description="Disordered" evidence="8">
    <location>
        <begin position="266"/>
        <end position="304"/>
    </location>
</feature>
<dbReference type="CDD" id="cd14014">
    <property type="entry name" value="STKc_PknB_like"/>
    <property type="match status" value="1"/>
</dbReference>
<evidence type="ECO:0000256" key="8">
    <source>
        <dbReference type="SAM" id="MobiDB-lite"/>
    </source>
</evidence>
<name>A0ABY5AHE0_9ACTO</name>
<dbReference type="EC" id="2.7.11.1" evidence="1"/>
<dbReference type="PROSITE" id="PS50011">
    <property type="entry name" value="PROTEIN_KINASE_DOM"/>
    <property type="match status" value="1"/>
</dbReference>
<keyword evidence="9" id="KW-1133">Transmembrane helix</keyword>
<evidence type="ECO:0000256" key="6">
    <source>
        <dbReference type="ARBA" id="ARBA00022840"/>
    </source>
</evidence>
<dbReference type="EMBL" id="CP099547">
    <property type="protein sequence ID" value="USR79272.1"/>
    <property type="molecule type" value="Genomic_DNA"/>
</dbReference>
<keyword evidence="5 11" id="KW-0418">Kinase</keyword>
<feature type="region of interest" description="Disordered" evidence="8">
    <location>
        <begin position="352"/>
        <end position="376"/>
    </location>
</feature>
<accession>A0ABY5AHE0</accession>
<dbReference type="Gene3D" id="3.30.200.20">
    <property type="entry name" value="Phosphorylase Kinase, domain 1"/>
    <property type="match status" value="1"/>
</dbReference>
<keyword evidence="2 11" id="KW-0723">Serine/threonine-protein kinase</keyword>
<evidence type="ECO:0000256" key="5">
    <source>
        <dbReference type="ARBA" id="ARBA00022777"/>
    </source>
</evidence>
<sequence length="563" mass="60492">MRERAQLSGYTLIKQIGSGGMSTVFEALSPAGERVALKQMSPGLVGDVAMRERFIREVSMLQRVSSSHVAQILDVELDDDVFIVTELVDGPTLEADVNENGVFRGQDLVDLATELAQALRAVHAVGVLHRDLKPSNVMIGESGVVLIDFGISQAVGATRLTQVGSVAHTPGYVDPRIITGSDPDQDADWWALAAVVGFAACGHPLFHGTPAAIMRQVLEGQPDMTGMDWRVAKILKASLLADVTLRLPFDQMVEALADLDNDLQAGSEGEFASDDDEFASDDDDFASDDDEFASDDEGGHRDERTQVITMDQTVPTLIAPASGPFIDSAIIANQDGDSEGYRTAFDIDDREYSGDQEAGSGLGAYGEQSEESGELSSRPMGRARLLALLALLGLSVTASWDIVITASIAGGAFLIFCVIGLLHQRYTIRKQRGKQASFALIMRFPLMVLHAGVLLVVGGTLAVIVGGAGAWLATYGLGSWLDLDIRVILAVVAFISLLILWTPDWAIHARNGWRLTVRELAPSPSYYVFWIVVALAILLAALVVGQSGYIGINQHYFYSILSA</sequence>
<feature type="transmembrane region" description="Helical" evidence="9">
    <location>
        <begin position="406"/>
        <end position="423"/>
    </location>
</feature>
<dbReference type="PANTHER" id="PTHR43289">
    <property type="entry name" value="MITOGEN-ACTIVATED PROTEIN KINASE KINASE KINASE 20-RELATED"/>
    <property type="match status" value="1"/>
</dbReference>
<keyword evidence="12" id="KW-1185">Reference proteome</keyword>
<protein>
    <recommendedName>
        <fullName evidence="1">non-specific serine/threonine protein kinase</fullName>
        <ecNumber evidence="1">2.7.11.1</ecNumber>
    </recommendedName>
</protein>
<dbReference type="PANTHER" id="PTHR43289:SF6">
    <property type="entry name" value="SERINE_THREONINE-PROTEIN KINASE NEKL-3"/>
    <property type="match status" value="1"/>
</dbReference>
<feature type="transmembrane region" description="Helical" evidence="9">
    <location>
        <begin position="444"/>
        <end position="473"/>
    </location>
</feature>
<feature type="compositionally biased region" description="Acidic residues" evidence="8">
    <location>
        <begin position="271"/>
        <end position="296"/>
    </location>
</feature>
<dbReference type="GO" id="GO:0004674">
    <property type="term" value="F:protein serine/threonine kinase activity"/>
    <property type="evidence" value="ECO:0007669"/>
    <property type="project" value="UniProtKB-KW"/>
</dbReference>
<reference evidence="11" key="1">
    <citation type="submission" date="2022-06" db="EMBL/GenBank/DDBJ databases">
        <title>Complete Genome Sequence of Arcanobacterium pinnipediorum strain DSM 28752 isolated from a harbour seal.</title>
        <authorList>
            <person name="Borowiak M."/>
            <person name="Kreitlow A."/>
            <person name="Alssahen M."/>
            <person name="Malorny B."/>
            <person name="Laemmler C."/>
            <person name="Prenger-Berninghoff E."/>
            <person name="Siebert U."/>
            <person name="Ploetz M."/>
            <person name="Abdulmawjood A."/>
        </authorList>
    </citation>
    <scope>NUCLEOTIDE SEQUENCE</scope>
    <source>
        <strain evidence="11">DSM 28752</strain>
    </source>
</reference>
<feature type="transmembrane region" description="Helical" evidence="9">
    <location>
        <begin position="485"/>
        <end position="507"/>
    </location>
</feature>
<dbReference type="Proteomes" id="UP001056109">
    <property type="component" value="Chromosome"/>
</dbReference>
<keyword evidence="3" id="KW-0808">Transferase</keyword>
<dbReference type="PROSITE" id="PS00107">
    <property type="entry name" value="PROTEIN_KINASE_ATP"/>
    <property type="match status" value="1"/>
</dbReference>
<feature type="transmembrane region" description="Helical" evidence="9">
    <location>
        <begin position="527"/>
        <end position="552"/>
    </location>
</feature>
<evidence type="ECO:0000313" key="12">
    <source>
        <dbReference type="Proteomes" id="UP001056109"/>
    </source>
</evidence>
<evidence type="ECO:0000256" key="7">
    <source>
        <dbReference type="PROSITE-ProRule" id="PRU10141"/>
    </source>
</evidence>
<dbReference type="SUPFAM" id="SSF56112">
    <property type="entry name" value="Protein kinase-like (PK-like)"/>
    <property type="match status" value="1"/>
</dbReference>
<keyword evidence="9" id="KW-0812">Transmembrane</keyword>
<dbReference type="InterPro" id="IPR000719">
    <property type="entry name" value="Prot_kinase_dom"/>
</dbReference>
<dbReference type="SMART" id="SM00220">
    <property type="entry name" value="S_TKc"/>
    <property type="match status" value="1"/>
</dbReference>